<dbReference type="Proteomes" id="UP000289340">
    <property type="component" value="Chromosome 8"/>
</dbReference>
<accession>A0A445J8J2</accession>
<dbReference type="EMBL" id="QZWG01000008">
    <property type="protein sequence ID" value="RZB94788.1"/>
    <property type="molecule type" value="Genomic_DNA"/>
</dbReference>
<name>A0A445J8J2_GLYSO</name>
<comment type="caution">
    <text evidence="1">The sequence shown here is derived from an EMBL/GenBank/DDBJ whole genome shotgun (WGS) entry which is preliminary data.</text>
</comment>
<gene>
    <name evidence="1" type="ORF">D0Y65_019334</name>
</gene>
<keyword evidence="2" id="KW-1185">Reference proteome</keyword>
<proteinExistence type="predicted"/>
<sequence length="78" mass="8810">MNDRVRHAPAAEVANRDRHHTFNTLQSPIICAAPHPIKIEDTALRVFRAWDNQLLCSFLLSLLLLQRSDLGVLIIGIL</sequence>
<protein>
    <submittedName>
        <fullName evidence="1">Uncharacterized protein</fullName>
    </submittedName>
</protein>
<organism evidence="1 2">
    <name type="scientific">Glycine soja</name>
    <name type="common">Wild soybean</name>
    <dbReference type="NCBI Taxonomy" id="3848"/>
    <lineage>
        <taxon>Eukaryota</taxon>
        <taxon>Viridiplantae</taxon>
        <taxon>Streptophyta</taxon>
        <taxon>Embryophyta</taxon>
        <taxon>Tracheophyta</taxon>
        <taxon>Spermatophyta</taxon>
        <taxon>Magnoliopsida</taxon>
        <taxon>eudicotyledons</taxon>
        <taxon>Gunneridae</taxon>
        <taxon>Pentapetalae</taxon>
        <taxon>rosids</taxon>
        <taxon>fabids</taxon>
        <taxon>Fabales</taxon>
        <taxon>Fabaceae</taxon>
        <taxon>Papilionoideae</taxon>
        <taxon>50 kb inversion clade</taxon>
        <taxon>NPAAA clade</taxon>
        <taxon>indigoferoid/millettioid clade</taxon>
        <taxon>Phaseoleae</taxon>
        <taxon>Glycine</taxon>
        <taxon>Glycine subgen. Soja</taxon>
    </lineage>
</organism>
<evidence type="ECO:0000313" key="2">
    <source>
        <dbReference type="Proteomes" id="UP000289340"/>
    </source>
</evidence>
<evidence type="ECO:0000313" key="1">
    <source>
        <dbReference type="EMBL" id="RZB94788.1"/>
    </source>
</evidence>
<reference evidence="1 2" key="1">
    <citation type="submission" date="2018-09" db="EMBL/GenBank/DDBJ databases">
        <title>A high-quality reference genome of wild soybean provides a powerful tool to mine soybean genomes.</title>
        <authorList>
            <person name="Xie M."/>
            <person name="Chung C.Y.L."/>
            <person name="Li M.-W."/>
            <person name="Wong F.-L."/>
            <person name="Chan T.-F."/>
            <person name="Lam H.-M."/>
        </authorList>
    </citation>
    <scope>NUCLEOTIDE SEQUENCE [LARGE SCALE GENOMIC DNA]</scope>
    <source>
        <strain evidence="2">cv. W05</strain>
        <tissue evidence="1">Hypocotyl of etiolated seedlings</tissue>
    </source>
</reference>
<dbReference type="AlphaFoldDB" id="A0A445J8J2"/>